<dbReference type="SUPFAM" id="SSF51735">
    <property type="entry name" value="NAD(P)-binding Rossmann-fold domains"/>
    <property type="match status" value="1"/>
</dbReference>
<dbReference type="InterPro" id="IPR052718">
    <property type="entry name" value="NmrA-type_oxidoreductase"/>
</dbReference>
<dbReference type="PANTHER" id="PTHR47129:SF1">
    <property type="entry name" value="NMRA-LIKE DOMAIN-CONTAINING PROTEIN"/>
    <property type="match status" value="1"/>
</dbReference>
<dbReference type="CDD" id="cd05269">
    <property type="entry name" value="TMR_SDR_a"/>
    <property type="match status" value="1"/>
</dbReference>
<dbReference type="Gene3D" id="3.40.50.720">
    <property type="entry name" value="NAD(P)-binding Rossmann-like Domain"/>
    <property type="match status" value="1"/>
</dbReference>
<keyword evidence="4" id="KW-1185">Reference proteome</keyword>
<evidence type="ECO:0000313" key="4">
    <source>
        <dbReference type="Proteomes" id="UP001165568"/>
    </source>
</evidence>
<name>A0AA41Y3W3_9GAMM</name>
<dbReference type="EMBL" id="JAMPJU010000005">
    <property type="protein sequence ID" value="MCV9882410.1"/>
    <property type="molecule type" value="Genomic_DNA"/>
</dbReference>
<evidence type="ECO:0000313" key="3">
    <source>
        <dbReference type="EMBL" id="MCV9882410.1"/>
    </source>
</evidence>
<dbReference type="EMBL" id="JAMPJT010000005">
    <property type="protein sequence ID" value="MCV9878926.1"/>
    <property type="molecule type" value="Genomic_DNA"/>
</dbReference>
<proteinExistence type="predicted"/>
<organism evidence="2 5">
    <name type="scientific">Brenneria izbisi</name>
    <dbReference type="NCBI Taxonomy" id="2939450"/>
    <lineage>
        <taxon>Bacteria</taxon>
        <taxon>Pseudomonadati</taxon>
        <taxon>Pseudomonadota</taxon>
        <taxon>Gammaproteobacteria</taxon>
        <taxon>Enterobacterales</taxon>
        <taxon>Pectobacteriaceae</taxon>
        <taxon>Brenneria</taxon>
    </lineage>
</organism>
<dbReference type="PANTHER" id="PTHR47129">
    <property type="entry name" value="QUINONE OXIDOREDUCTASE 2"/>
    <property type="match status" value="1"/>
</dbReference>
<sequence length="283" mass="29401">MIAITGATGQLGRLVIEQLLDKVPATEILALVRDVNKAADLAAQGVQVKAADYNQPEALFSALQGVDKVLLISSSEVGQRAAQHRNVIEAAVKAKVALLAYTSLLHADTSPLALAAEHRETEALLKQSGLSHVVLRNGWYTENYTGSIPAALQHGVFIGCAGEGKIASATRADFAAAAAVVLTRENQAGKIYELAGDEAYTLTDLAAEISKQSGKSIGYQNLSEEEYKAALVGAGLPEAFAGIIADSDTGASKGGLFDGSHQLSNLIGRATIPLATVVKAALK</sequence>
<protein>
    <submittedName>
        <fullName evidence="2">SDR family oxidoreductase</fullName>
    </submittedName>
</protein>
<evidence type="ECO:0000313" key="2">
    <source>
        <dbReference type="EMBL" id="MCV9878926.1"/>
    </source>
</evidence>
<dbReference type="InterPro" id="IPR036291">
    <property type="entry name" value="NAD(P)-bd_dom_sf"/>
</dbReference>
<evidence type="ECO:0000259" key="1">
    <source>
        <dbReference type="Pfam" id="PF13460"/>
    </source>
</evidence>
<accession>A0AA41Y3W3</accession>
<dbReference type="InterPro" id="IPR016040">
    <property type="entry name" value="NAD(P)-bd_dom"/>
</dbReference>
<dbReference type="RefSeq" id="WP_264090095.1">
    <property type="nucleotide sequence ID" value="NZ_JAMPJT010000005.1"/>
</dbReference>
<dbReference type="Gene3D" id="3.90.25.10">
    <property type="entry name" value="UDP-galactose 4-epimerase, domain 1"/>
    <property type="match status" value="1"/>
</dbReference>
<dbReference type="Proteomes" id="UP001165569">
    <property type="component" value="Unassembled WGS sequence"/>
</dbReference>
<comment type="caution">
    <text evidence="2">The sequence shown here is derived from an EMBL/GenBank/DDBJ whole genome shotgun (WGS) entry which is preliminary data.</text>
</comment>
<dbReference type="Pfam" id="PF13460">
    <property type="entry name" value="NAD_binding_10"/>
    <property type="match status" value="1"/>
</dbReference>
<feature type="domain" description="NAD(P)-binding" evidence="1">
    <location>
        <begin position="6"/>
        <end position="183"/>
    </location>
</feature>
<dbReference type="AlphaFoldDB" id="A0AA41Y3W3"/>
<dbReference type="Proteomes" id="UP001165568">
    <property type="component" value="Unassembled WGS sequence"/>
</dbReference>
<gene>
    <name evidence="2" type="ORF">NC803_08695</name>
    <name evidence="3" type="ORF">NC856_09000</name>
</gene>
<reference evidence="2" key="1">
    <citation type="submission" date="2022-04" db="EMBL/GenBank/DDBJ databases">
        <title>Brenneria sp. isolated from walnut trees in Serbia.</title>
        <authorList>
            <person name="Gasic K."/>
            <person name="Zlatkovic N."/>
            <person name="Kuzmanovic N."/>
        </authorList>
    </citation>
    <scope>NUCLEOTIDE SEQUENCE</scope>
    <source>
        <strain evidence="3">KBI 423</strain>
        <strain evidence="2">KBI 447</strain>
    </source>
</reference>
<evidence type="ECO:0000313" key="5">
    <source>
        <dbReference type="Proteomes" id="UP001165569"/>
    </source>
</evidence>